<evidence type="ECO:0000256" key="1">
    <source>
        <dbReference type="SAM" id="MobiDB-lite"/>
    </source>
</evidence>
<proteinExistence type="predicted"/>
<name>A0A5E4CUX3_MARMO</name>
<accession>A0A5E4CUX3</accession>
<dbReference type="AlphaFoldDB" id="A0A5E4CUX3"/>
<evidence type="ECO:0000313" key="2">
    <source>
        <dbReference type="EMBL" id="KAF7462285.1"/>
    </source>
</evidence>
<keyword evidence="4" id="KW-1185">Reference proteome</keyword>
<dbReference type="EMBL" id="CABDUW010002023">
    <property type="protein sequence ID" value="VTJ85090.1"/>
    <property type="molecule type" value="Genomic_DNA"/>
</dbReference>
<sequence length="98" mass="10226">MAVTLPRGSGSQHSSRKPGVPAGPKAGSSRPRKTQASALAESLINTSAHRQDFALLPCKSLSCCLPTAQCNRPTPSTSPGTLALKAGRHHLDSTFLSY</sequence>
<dbReference type="Proteomes" id="UP000335636">
    <property type="component" value="Unassembled WGS sequence"/>
</dbReference>
<evidence type="ECO:0000313" key="3">
    <source>
        <dbReference type="EMBL" id="VTJ85090.1"/>
    </source>
</evidence>
<dbReference type="Proteomes" id="UP000662637">
    <property type="component" value="Unassembled WGS sequence"/>
</dbReference>
<feature type="region of interest" description="Disordered" evidence="1">
    <location>
        <begin position="1"/>
        <end position="38"/>
    </location>
</feature>
<protein>
    <submittedName>
        <fullName evidence="3">Uncharacterized protein</fullName>
    </submittedName>
</protein>
<evidence type="ECO:0000313" key="4">
    <source>
        <dbReference type="Proteomes" id="UP000335636"/>
    </source>
</evidence>
<organism evidence="3 4">
    <name type="scientific">Marmota monax</name>
    <name type="common">Woodchuck</name>
    <dbReference type="NCBI Taxonomy" id="9995"/>
    <lineage>
        <taxon>Eukaryota</taxon>
        <taxon>Metazoa</taxon>
        <taxon>Chordata</taxon>
        <taxon>Craniata</taxon>
        <taxon>Vertebrata</taxon>
        <taxon>Euteleostomi</taxon>
        <taxon>Mammalia</taxon>
        <taxon>Eutheria</taxon>
        <taxon>Euarchontoglires</taxon>
        <taxon>Glires</taxon>
        <taxon>Rodentia</taxon>
        <taxon>Sciuromorpha</taxon>
        <taxon>Sciuridae</taxon>
        <taxon>Xerinae</taxon>
        <taxon>Marmotini</taxon>
        <taxon>Marmota</taxon>
    </lineage>
</organism>
<reference evidence="2" key="2">
    <citation type="submission" date="2020-08" db="EMBL/GenBank/DDBJ databases">
        <authorList>
            <person name="Shumante A."/>
            <person name="Zimin A.V."/>
            <person name="Puiu D."/>
            <person name="Salzberg S.L."/>
        </authorList>
    </citation>
    <scope>NUCLEOTIDE SEQUENCE</scope>
    <source>
        <strain evidence="2">WC2-LM</strain>
        <tissue evidence="2">Liver</tissue>
    </source>
</reference>
<dbReference type="EMBL" id="WJEC01008427">
    <property type="protein sequence ID" value="KAF7462285.1"/>
    <property type="molecule type" value="Genomic_DNA"/>
</dbReference>
<gene>
    <name evidence="2" type="ORF">GHT09_012866</name>
    <name evidence="3" type="ORF">MONAX_5E029677</name>
</gene>
<reference evidence="3 4" key="1">
    <citation type="submission" date="2019-04" db="EMBL/GenBank/DDBJ databases">
        <authorList>
            <person name="Alioto T."/>
            <person name="Alioto T."/>
        </authorList>
    </citation>
    <scope>NUCLEOTIDE SEQUENCE [LARGE SCALE GENOMIC DNA]</scope>
</reference>